<evidence type="ECO:0000313" key="3">
    <source>
        <dbReference type="Proteomes" id="UP000032068"/>
    </source>
</evidence>
<feature type="transmembrane region" description="Helical" evidence="1">
    <location>
        <begin position="88"/>
        <end position="110"/>
    </location>
</feature>
<proteinExistence type="predicted"/>
<feature type="transmembrane region" description="Helical" evidence="1">
    <location>
        <begin position="54"/>
        <end position="76"/>
    </location>
</feature>
<evidence type="ECO:0000256" key="1">
    <source>
        <dbReference type="SAM" id="Phobius"/>
    </source>
</evidence>
<feature type="transmembrane region" description="Helical" evidence="1">
    <location>
        <begin position="122"/>
        <end position="142"/>
    </location>
</feature>
<dbReference type="RefSeq" id="WP_042552424.1">
    <property type="nucleotide sequence ID" value="NZ_JXQW01000006.1"/>
</dbReference>
<accession>A0A0D0JH44</accession>
<organism evidence="2 3">
    <name type="scientific">Pseudomonas fulva</name>
    <dbReference type="NCBI Taxonomy" id="47880"/>
    <lineage>
        <taxon>Bacteria</taxon>
        <taxon>Pseudomonadati</taxon>
        <taxon>Pseudomonadota</taxon>
        <taxon>Gammaproteobacteria</taxon>
        <taxon>Pseudomonadales</taxon>
        <taxon>Pseudomonadaceae</taxon>
        <taxon>Pseudomonas</taxon>
    </lineage>
</organism>
<keyword evidence="1" id="KW-0812">Transmembrane</keyword>
<sequence>MPQNSRPWLSFCVAVVVATLLGSIVQTQFNLAALQQLGASISMGVRMQATLHDLLGFSPTFAALVIASFIVALPLAAWLAPRLGALRWVVFVLAGALAVWLALSVANAVAPMPTLIGANRSLAGTLALMVCGSLGSLAFARFSGAGRR</sequence>
<keyword evidence="1" id="KW-0472">Membrane</keyword>
<dbReference type="OrthoDB" id="7907428at2"/>
<keyword evidence="1" id="KW-1133">Transmembrane helix</keyword>
<protein>
    <submittedName>
        <fullName evidence="2">Uncharacterized protein</fullName>
    </submittedName>
</protein>
<name>A0A0D0JH44_9PSED</name>
<reference evidence="2 3" key="1">
    <citation type="submission" date="2014-12" db="EMBL/GenBank/DDBJ databases">
        <title>16Stimator: statistical estimation of ribosomal gene copy numbers from draft genome assemblies.</title>
        <authorList>
            <person name="Perisin M.A."/>
            <person name="Vetter M."/>
            <person name="Gilbert J.A."/>
            <person name="Bergelson J."/>
        </authorList>
    </citation>
    <scope>NUCLEOTIDE SEQUENCE [LARGE SCALE GENOMIC DNA]</scope>
    <source>
        <strain evidence="2 3">MEJ086</strain>
    </source>
</reference>
<gene>
    <name evidence="2" type="ORF">RU08_03540</name>
</gene>
<dbReference type="Proteomes" id="UP000032068">
    <property type="component" value="Unassembled WGS sequence"/>
</dbReference>
<evidence type="ECO:0000313" key="2">
    <source>
        <dbReference type="EMBL" id="KIQ05277.1"/>
    </source>
</evidence>
<dbReference type="EMBL" id="JXQW01000006">
    <property type="protein sequence ID" value="KIQ05277.1"/>
    <property type="molecule type" value="Genomic_DNA"/>
</dbReference>
<comment type="caution">
    <text evidence="2">The sequence shown here is derived from an EMBL/GenBank/DDBJ whole genome shotgun (WGS) entry which is preliminary data.</text>
</comment>
<dbReference type="AlphaFoldDB" id="A0A0D0JH44"/>